<gene>
    <name evidence="2" type="ORF">S01H1_30504</name>
</gene>
<comment type="similarity">
    <text evidence="1">Belongs to the short-chain dehydrogenases/reductases (SDR) family.</text>
</comment>
<dbReference type="Pfam" id="PF00106">
    <property type="entry name" value="adh_short"/>
    <property type="match status" value="1"/>
</dbReference>
<dbReference type="PANTHER" id="PTHR42760">
    <property type="entry name" value="SHORT-CHAIN DEHYDROGENASES/REDUCTASES FAMILY MEMBER"/>
    <property type="match status" value="1"/>
</dbReference>
<dbReference type="InterPro" id="IPR036291">
    <property type="entry name" value="NAD(P)-bd_dom_sf"/>
</dbReference>
<evidence type="ECO:0000313" key="2">
    <source>
        <dbReference type="EMBL" id="GAF85897.1"/>
    </source>
</evidence>
<dbReference type="AlphaFoldDB" id="X0TCI0"/>
<comment type="caution">
    <text evidence="2">The sequence shown here is derived from an EMBL/GenBank/DDBJ whole genome shotgun (WGS) entry which is preliminary data.</text>
</comment>
<name>X0TCI0_9ZZZZ</name>
<dbReference type="InterPro" id="IPR002347">
    <property type="entry name" value="SDR_fam"/>
</dbReference>
<evidence type="ECO:0000256" key="1">
    <source>
        <dbReference type="ARBA" id="ARBA00006484"/>
    </source>
</evidence>
<feature type="non-terminal residue" evidence="2">
    <location>
        <position position="147"/>
    </location>
</feature>
<dbReference type="GO" id="GO:0016616">
    <property type="term" value="F:oxidoreductase activity, acting on the CH-OH group of donors, NAD or NADP as acceptor"/>
    <property type="evidence" value="ECO:0007669"/>
    <property type="project" value="TreeGrafter"/>
</dbReference>
<proteinExistence type="inferred from homology"/>
<dbReference type="PANTHER" id="PTHR42760:SF40">
    <property type="entry name" value="3-OXOACYL-[ACYL-CARRIER-PROTEIN] REDUCTASE, CHLOROPLASTIC"/>
    <property type="match status" value="1"/>
</dbReference>
<dbReference type="SUPFAM" id="SSF51735">
    <property type="entry name" value="NAD(P)-binding Rossmann-fold domains"/>
    <property type="match status" value="1"/>
</dbReference>
<dbReference type="GO" id="GO:0030497">
    <property type="term" value="P:fatty acid elongation"/>
    <property type="evidence" value="ECO:0007669"/>
    <property type="project" value="TreeGrafter"/>
</dbReference>
<dbReference type="PRINTS" id="PR00081">
    <property type="entry name" value="GDHRDH"/>
</dbReference>
<reference evidence="2" key="1">
    <citation type="journal article" date="2014" name="Front. Microbiol.">
        <title>High frequency of phylogenetically diverse reductive dehalogenase-homologous genes in deep subseafloor sedimentary metagenomes.</title>
        <authorList>
            <person name="Kawai M."/>
            <person name="Futagami T."/>
            <person name="Toyoda A."/>
            <person name="Takaki Y."/>
            <person name="Nishi S."/>
            <person name="Hori S."/>
            <person name="Arai W."/>
            <person name="Tsubouchi T."/>
            <person name="Morono Y."/>
            <person name="Uchiyama I."/>
            <person name="Ito T."/>
            <person name="Fujiyama A."/>
            <person name="Inagaki F."/>
            <person name="Takami H."/>
        </authorList>
    </citation>
    <scope>NUCLEOTIDE SEQUENCE</scope>
    <source>
        <strain evidence="2">Expedition CK06-06</strain>
    </source>
</reference>
<organism evidence="2">
    <name type="scientific">marine sediment metagenome</name>
    <dbReference type="NCBI Taxonomy" id="412755"/>
    <lineage>
        <taxon>unclassified sequences</taxon>
        <taxon>metagenomes</taxon>
        <taxon>ecological metagenomes</taxon>
    </lineage>
</organism>
<protein>
    <submittedName>
        <fullName evidence="2">Uncharacterized protein</fullName>
    </submittedName>
</protein>
<dbReference type="Gene3D" id="3.40.50.720">
    <property type="entry name" value="NAD(P)-binding Rossmann-like Domain"/>
    <property type="match status" value="1"/>
</dbReference>
<dbReference type="EMBL" id="BARS01018776">
    <property type="protein sequence ID" value="GAF85897.1"/>
    <property type="molecule type" value="Genomic_DNA"/>
</dbReference>
<accession>X0TCI0</accession>
<sequence length="147" mass="15401">MLLKDKVAIVTGGGYGIGKVIALAFAREGADVVVTGEAEPPLKETAAAIEAAGRKSLAVVCDFLKPKQADTMVEKALAKFGQIDILVNNSGIEGPTRTVAEMDIKGWNETLAVNLTGAMLCSRNVLDKSMIPRKSGVIINMSSNAGR</sequence>